<dbReference type="SUPFAM" id="SSF52200">
    <property type="entry name" value="Toll/Interleukin receptor TIR domain"/>
    <property type="match status" value="1"/>
</dbReference>
<name>A0A841V1K0_MICAE</name>
<protein>
    <submittedName>
        <fullName evidence="2">Toll/interleukin-1 receptor domain-containing protein</fullName>
    </submittedName>
</protein>
<evidence type="ECO:0000259" key="1">
    <source>
        <dbReference type="PROSITE" id="PS50104"/>
    </source>
</evidence>
<reference evidence="2 3" key="1">
    <citation type="submission" date="2020-07" db="EMBL/GenBank/DDBJ databases">
        <title>Genomes of two Microcystis aeruginosa (Cyanobacteria) strains from Florida (USA) with disparate toxicogenic potential.</title>
        <authorList>
            <person name="Lefler F.W."/>
            <person name="Barbosa M."/>
            <person name="Berthold D.E."/>
            <person name="Laughinghouse H.D. IV."/>
        </authorList>
    </citation>
    <scope>NUCLEOTIDE SEQUENCE [LARGE SCALE GENOMIC DNA]</scope>
    <source>
        <strain evidence="2 3">BLCCF158</strain>
    </source>
</reference>
<dbReference type="Proteomes" id="UP000525432">
    <property type="component" value="Unassembled WGS sequence"/>
</dbReference>
<dbReference type="Pfam" id="PF13676">
    <property type="entry name" value="TIR_2"/>
    <property type="match status" value="1"/>
</dbReference>
<evidence type="ECO:0000313" key="3">
    <source>
        <dbReference type="Proteomes" id="UP000525432"/>
    </source>
</evidence>
<dbReference type="Gene3D" id="3.40.50.10140">
    <property type="entry name" value="Toll/interleukin-1 receptor homology (TIR) domain"/>
    <property type="match status" value="1"/>
</dbReference>
<dbReference type="InterPro" id="IPR035897">
    <property type="entry name" value="Toll_tir_struct_dom_sf"/>
</dbReference>
<dbReference type="PROSITE" id="PS50104">
    <property type="entry name" value="TIR"/>
    <property type="match status" value="1"/>
</dbReference>
<feature type="domain" description="TIR" evidence="1">
    <location>
        <begin position="383"/>
        <end position="528"/>
    </location>
</feature>
<accession>A0A841V1K0</accession>
<dbReference type="Pfam" id="PF13289">
    <property type="entry name" value="SIR2_2"/>
    <property type="match status" value="1"/>
</dbReference>
<dbReference type="RefSeq" id="WP_185240885.1">
    <property type="nucleotide sequence ID" value="NZ_JACEGC010000128.1"/>
</dbReference>
<sequence>MVSSPSPLVFNSHCNSVVKAITEGKVVFFLGDEINLCGRRTNDKGELENWIVDSDPLGKPNYPPTNIELALYLDKISEHIYSDVVRCPLTEKHIKDLPEGCPLKTDSIKKMALQQVSQYIDLLGGSQDILPGTLGPIFEADYPPNPLHQFLAGLPECLKNKNYPHPYQLLVTTCFDNTLEYAFKRAGKEFDLVSYRGRENSGRFVHQKFRLAGAGQIIEEGSPVVIDKPNEYQDQGLSLELYPVILKFYGAIGDNLIVTEDHYIDYLAHRDLRKLMPLQLSNILDQNHILFMGYSPSYWNLRVILYRIWEDQILTKARESWWTIQSNSQRFDWGFWLKYTGQEPIWKSLEDYIAKLSDMIQKLPRRVRNGPSPESRETVTPIERDRIFISYSHNDTEWLNKLLTVLAPAIDAGVIPKPWTDEEIKPGEKWRDKIEEALKSAKVAILLVSQNFLASDFIKKEELPSLLKDAEKEGVKIIWVLVNSCGYKYTALKELQAAHKVSQPLVLLPTPEQDRILNEICDEIVAAMEG</sequence>
<proteinExistence type="predicted"/>
<evidence type="ECO:0000313" key="2">
    <source>
        <dbReference type="EMBL" id="MBC1197343.1"/>
    </source>
</evidence>
<organism evidence="2 3">
    <name type="scientific">Microcystis aeruginosa BLCC-F158</name>
    <dbReference type="NCBI Taxonomy" id="2755316"/>
    <lineage>
        <taxon>Bacteria</taxon>
        <taxon>Bacillati</taxon>
        <taxon>Cyanobacteriota</taxon>
        <taxon>Cyanophyceae</taxon>
        <taxon>Oscillatoriophycideae</taxon>
        <taxon>Chroococcales</taxon>
        <taxon>Microcystaceae</taxon>
        <taxon>Microcystis</taxon>
    </lineage>
</organism>
<gene>
    <name evidence="2" type="ORF">H0901_19335</name>
</gene>
<comment type="caution">
    <text evidence="2">The sequence shown here is derived from an EMBL/GenBank/DDBJ whole genome shotgun (WGS) entry which is preliminary data.</text>
</comment>
<keyword evidence="2" id="KW-0675">Receptor</keyword>
<dbReference type="InterPro" id="IPR000157">
    <property type="entry name" value="TIR_dom"/>
</dbReference>
<dbReference type="GO" id="GO:0007165">
    <property type="term" value="P:signal transduction"/>
    <property type="evidence" value="ECO:0007669"/>
    <property type="project" value="InterPro"/>
</dbReference>
<dbReference type="EMBL" id="JACEGC010000128">
    <property type="protein sequence ID" value="MBC1197343.1"/>
    <property type="molecule type" value="Genomic_DNA"/>
</dbReference>
<dbReference type="AlphaFoldDB" id="A0A841V1K0"/>